<dbReference type="InterPro" id="IPR001775">
    <property type="entry name" value="GspD/PilQ"/>
</dbReference>
<dbReference type="Pfam" id="PF00263">
    <property type="entry name" value="Secretin"/>
    <property type="match status" value="1"/>
</dbReference>
<dbReference type="Gene3D" id="3.30.1370.120">
    <property type="match status" value="2"/>
</dbReference>
<evidence type="ECO:0000256" key="9">
    <source>
        <dbReference type="ARBA" id="ARBA00023237"/>
    </source>
</evidence>
<evidence type="ECO:0000256" key="6">
    <source>
        <dbReference type="ARBA" id="ARBA00022729"/>
    </source>
</evidence>
<keyword evidence="7" id="KW-0653">Protein transport</keyword>
<keyword evidence="6 11" id="KW-0732">Signal</keyword>
<evidence type="ECO:0000256" key="1">
    <source>
        <dbReference type="ARBA" id="ARBA00004442"/>
    </source>
</evidence>
<reference evidence="15 16" key="1">
    <citation type="submission" date="2019-12" db="EMBL/GenBank/DDBJ databases">
        <title>Roseobacter cerasinus sp. nov., isolated from seawater around aquaculture.</title>
        <authorList>
            <person name="Muramatsu S."/>
            <person name="Takabe Y."/>
            <person name="Mori K."/>
            <person name="Takaichi S."/>
            <person name="Hanada S."/>
        </authorList>
    </citation>
    <scope>NUCLEOTIDE SEQUENCE [LARGE SCALE GENOMIC DNA]</scope>
    <source>
        <strain evidence="15 16">AI77</strain>
    </source>
</reference>
<evidence type="ECO:0000256" key="4">
    <source>
        <dbReference type="ARBA" id="ARBA00022452"/>
    </source>
</evidence>
<feature type="domain" description="GspD-like N0" evidence="14">
    <location>
        <begin position="92"/>
        <end position="160"/>
    </location>
</feature>
<evidence type="ECO:0000256" key="2">
    <source>
        <dbReference type="ARBA" id="ARBA00006980"/>
    </source>
</evidence>
<evidence type="ECO:0000313" key="15">
    <source>
        <dbReference type="EMBL" id="GFE51961.1"/>
    </source>
</evidence>
<evidence type="ECO:0000256" key="3">
    <source>
        <dbReference type="ARBA" id="ARBA00022448"/>
    </source>
</evidence>
<evidence type="ECO:0000259" key="14">
    <source>
        <dbReference type="Pfam" id="PF21305"/>
    </source>
</evidence>
<dbReference type="InterPro" id="IPR005644">
    <property type="entry name" value="NolW-like"/>
</dbReference>
<evidence type="ECO:0000259" key="13">
    <source>
        <dbReference type="Pfam" id="PF03958"/>
    </source>
</evidence>
<dbReference type="Pfam" id="PF03958">
    <property type="entry name" value="Secretin_N"/>
    <property type="match status" value="1"/>
</dbReference>
<evidence type="ECO:0000259" key="12">
    <source>
        <dbReference type="Pfam" id="PF00263"/>
    </source>
</evidence>
<name>A0A640VXZ1_9RHOB</name>
<dbReference type="EMBL" id="BLIV01000008">
    <property type="protein sequence ID" value="GFE51961.1"/>
    <property type="molecule type" value="Genomic_DNA"/>
</dbReference>
<keyword evidence="4" id="KW-1134">Transmembrane beta strand</keyword>
<comment type="similarity">
    <text evidence="2">Belongs to the bacterial secretin family. GSP D subfamily.</text>
</comment>
<dbReference type="PRINTS" id="PR00811">
    <property type="entry name" value="BCTERIALGSPD"/>
</dbReference>
<protein>
    <submittedName>
        <fullName evidence="15">Type II secretion system protein GspD</fullName>
    </submittedName>
</protein>
<dbReference type="NCBIfam" id="TIGR02517">
    <property type="entry name" value="type_II_gspD"/>
    <property type="match status" value="1"/>
</dbReference>
<dbReference type="InterPro" id="IPR038591">
    <property type="entry name" value="NolW-like_sf"/>
</dbReference>
<keyword evidence="8" id="KW-0472">Membrane</keyword>
<feature type="domain" description="NolW-like" evidence="13">
    <location>
        <begin position="327"/>
        <end position="393"/>
    </location>
</feature>
<dbReference type="InterPro" id="IPR049371">
    <property type="entry name" value="GspD-like_N0"/>
</dbReference>
<feature type="signal peptide" evidence="11">
    <location>
        <begin position="1"/>
        <end position="21"/>
    </location>
</feature>
<sequence length="665" mass="70463">MDIASRTLAAAVTLVVLSACAPSDTGTQSTKAPLLANLTGGTGARATGGPRLPWFGRRSADRRVTGSDSFISDTAGRSQPLVDVQPTGEIVLNLVDVPIAQAAKAVLADALGKNYSIDPDVSGTVTLQTTRPLTQRALLDTFQTVLELNGATLQTAGDLITIVPAEGATRRISSPSEIAGAGSRIVAVPLRYIGTEEMIRLLTPIAGQQVQLQSIPKRNVVLISGTRGDINAAIEAVNLFDVDVLKGKSVGLFTVKSTTPEAMVEELNLIFETGEGGSLENVVSFLPSQQLGAVIVVSTRSKYLAQAERWIRDLDRAAEGAQRQPSVFPLQHRNAEELAPILIEMLAQSAGGEEGEAEAAARIVADTGRNALLVMGTRSEQEAVARLIQTLDTTPVQVLLEATIAEVTLNDELNFGLRWFFQRGDFSATFSNLENGAVTGNFPGLSVLFEGGTSTKVALSAISAVTDVEVVSSPSLLVLDNQEARLQIGDQVPIATREVRDTDDPDGPVINSISLRDTGVILSVRPRTSNSGLVTLEIEQEVSDVSTTSSSGIDSPTISTRQLQTSVVVGSGETIAMAGLIQEDREVGRSKVPGAGDLPIIGALFRNKSDKVRKTELLILITPKIVNNGHDARSVTSELRRRIRGAENLVQTGIRTPGVGHRIFE</sequence>
<proteinExistence type="inferred from homology"/>
<evidence type="ECO:0000313" key="16">
    <source>
        <dbReference type="Proteomes" id="UP000436522"/>
    </source>
</evidence>
<dbReference type="OrthoDB" id="9775455at2"/>
<dbReference type="InterPro" id="IPR050810">
    <property type="entry name" value="Bact_Secretion_Sys_Channel"/>
</dbReference>
<keyword evidence="3 10" id="KW-0813">Transport</keyword>
<evidence type="ECO:0000256" key="10">
    <source>
        <dbReference type="RuleBase" id="RU004004"/>
    </source>
</evidence>
<dbReference type="GO" id="GO:0015628">
    <property type="term" value="P:protein secretion by the type II secretion system"/>
    <property type="evidence" value="ECO:0007669"/>
    <property type="project" value="InterPro"/>
</dbReference>
<feature type="chain" id="PRO_5024916827" evidence="11">
    <location>
        <begin position="22"/>
        <end position="665"/>
    </location>
</feature>
<dbReference type="AlphaFoldDB" id="A0A640VXZ1"/>
<accession>A0A640VXZ1</accession>
<dbReference type="InterPro" id="IPR004846">
    <property type="entry name" value="T2SS/T3SS_dom"/>
</dbReference>
<evidence type="ECO:0000256" key="11">
    <source>
        <dbReference type="SAM" id="SignalP"/>
    </source>
</evidence>
<keyword evidence="16" id="KW-1185">Reference proteome</keyword>
<keyword evidence="9" id="KW-0998">Cell outer membrane</keyword>
<dbReference type="PROSITE" id="PS51257">
    <property type="entry name" value="PROKAR_LIPOPROTEIN"/>
    <property type="match status" value="1"/>
</dbReference>
<dbReference type="Proteomes" id="UP000436522">
    <property type="component" value="Unassembled WGS sequence"/>
</dbReference>
<dbReference type="GO" id="GO:0015627">
    <property type="term" value="C:type II protein secretion system complex"/>
    <property type="evidence" value="ECO:0007669"/>
    <property type="project" value="InterPro"/>
</dbReference>
<feature type="domain" description="Type II/III secretion system secretin-like" evidence="12">
    <location>
        <begin position="463"/>
        <end position="626"/>
    </location>
</feature>
<dbReference type="GO" id="GO:0009279">
    <property type="term" value="C:cell outer membrane"/>
    <property type="evidence" value="ECO:0007669"/>
    <property type="project" value="UniProtKB-SubCell"/>
</dbReference>
<comment type="subcellular location">
    <subcellularLocation>
        <location evidence="1 10">Cell outer membrane</location>
    </subcellularLocation>
</comment>
<keyword evidence="5" id="KW-0812">Transmembrane</keyword>
<evidence type="ECO:0000256" key="8">
    <source>
        <dbReference type="ARBA" id="ARBA00023136"/>
    </source>
</evidence>
<dbReference type="RefSeq" id="WP_159980186.1">
    <property type="nucleotide sequence ID" value="NZ_BLIV01000008.1"/>
</dbReference>
<comment type="caution">
    <text evidence="15">The sequence shown here is derived from an EMBL/GenBank/DDBJ whole genome shotgun (WGS) entry which is preliminary data.</text>
</comment>
<evidence type="ECO:0000256" key="5">
    <source>
        <dbReference type="ARBA" id="ARBA00022692"/>
    </source>
</evidence>
<dbReference type="PANTHER" id="PTHR30332">
    <property type="entry name" value="PROBABLE GENERAL SECRETION PATHWAY PROTEIN D"/>
    <property type="match status" value="1"/>
</dbReference>
<gene>
    <name evidence="15" type="primary">gspD</name>
    <name evidence="15" type="ORF">So717_37140</name>
</gene>
<dbReference type="PANTHER" id="PTHR30332:SF25">
    <property type="entry name" value="SECRETIN XPSD"/>
    <property type="match status" value="1"/>
</dbReference>
<evidence type="ECO:0000256" key="7">
    <source>
        <dbReference type="ARBA" id="ARBA00022927"/>
    </source>
</evidence>
<dbReference type="InterPro" id="IPR013356">
    <property type="entry name" value="T2SS_GspD"/>
</dbReference>
<organism evidence="15 16">
    <name type="scientific">Roseobacter cerasinus</name>
    <dbReference type="NCBI Taxonomy" id="2602289"/>
    <lineage>
        <taxon>Bacteria</taxon>
        <taxon>Pseudomonadati</taxon>
        <taxon>Pseudomonadota</taxon>
        <taxon>Alphaproteobacteria</taxon>
        <taxon>Rhodobacterales</taxon>
        <taxon>Roseobacteraceae</taxon>
        <taxon>Roseobacter</taxon>
    </lineage>
</organism>
<dbReference type="Pfam" id="PF21305">
    <property type="entry name" value="type_II_gspD_N0"/>
    <property type="match status" value="1"/>
</dbReference>